<evidence type="ECO:0000256" key="1">
    <source>
        <dbReference type="SAM" id="MobiDB-lite"/>
    </source>
</evidence>
<reference evidence="3 4" key="1">
    <citation type="submission" date="2023-07" db="EMBL/GenBank/DDBJ databases">
        <title>Description of novel actinomycetes strains, isolated from tidal flat sediment.</title>
        <authorList>
            <person name="Lu C."/>
        </authorList>
    </citation>
    <scope>NUCLEOTIDE SEQUENCE [LARGE SCALE GENOMIC DNA]</scope>
    <source>
        <strain evidence="3 4">SYSU T00b441</strain>
    </source>
</reference>
<proteinExistence type="predicted"/>
<feature type="compositionally biased region" description="Basic and acidic residues" evidence="1">
    <location>
        <begin position="40"/>
        <end position="49"/>
    </location>
</feature>
<keyword evidence="2" id="KW-1133">Transmembrane helix</keyword>
<protein>
    <recommendedName>
        <fullName evidence="5">DUF308 domain-containing protein</fullName>
    </recommendedName>
</protein>
<gene>
    <name evidence="3" type="ORF">Q6348_12165</name>
</gene>
<feature type="transmembrane region" description="Helical" evidence="2">
    <location>
        <begin position="100"/>
        <end position="122"/>
    </location>
</feature>
<name>A0ABT9DBI2_9CELL</name>
<keyword evidence="2" id="KW-0472">Membrane</keyword>
<dbReference type="RefSeq" id="WP_304601544.1">
    <property type="nucleotide sequence ID" value="NZ_JAUQYO010000001.1"/>
</dbReference>
<feature type="region of interest" description="Disordered" evidence="1">
    <location>
        <begin position="1"/>
        <end position="90"/>
    </location>
</feature>
<keyword evidence="4" id="KW-1185">Reference proteome</keyword>
<feature type="transmembrane region" description="Helical" evidence="2">
    <location>
        <begin position="128"/>
        <end position="146"/>
    </location>
</feature>
<evidence type="ECO:0008006" key="5">
    <source>
        <dbReference type="Google" id="ProtNLM"/>
    </source>
</evidence>
<accession>A0ABT9DBI2</accession>
<sequence>MSPRGVPSGEPPDEPDLDAQWRDIVARLGDLEDGAAPDRAPADEGRTDDVADEPPPEDGPERRATASPDPRSWAPDPAVEEAEEHFVPPDPGPVLGGDPLLTMAWVAVLAVPVLAIVALVAWRDIPGWLLEVSGVAFLLGLGVLLWRMPHHRPPGGEDDTGAVV</sequence>
<comment type="caution">
    <text evidence="3">The sequence shown here is derived from an EMBL/GenBank/DDBJ whole genome shotgun (WGS) entry which is preliminary data.</text>
</comment>
<evidence type="ECO:0000256" key="2">
    <source>
        <dbReference type="SAM" id="Phobius"/>
    </source>
</evidence>
<dbReference type="Proteomes" id="UP001232536">
    <property type="component" value="Unassembled WGS sequence"/>
</dbReference>
<organism evidence="3 4">
    <name type="scientific">Actinotalea lenta</name>
    <dbReference type="NCBI Taxonomy" id="3064654"/>
    <lineage>
        <taxon>Bacteria</taxon>
        <taxon>Bacillati</taxon>
        <taxon>Actinomycetota</taxon>
        <taxon>Actinomycetes</taxon>
        <taxon>Micrococcales</taxon>
        <taxon>Cellulomonadaceae</taxon>
        <taxon>Actinotalea</taxon>
    </lineage>
</organism>
<evidence type="ECO:0000313" key="4">
    <source>
        <dbReference type="Proteomes" id="UP001232536"/>
    </source>
</evidence>
<keyword evidence="2" id="KW-0812">Transmembrane</keyword>
<evidence type="ECO:0000313" key="3">
    <source>
        <dbReference type="EMBL" id="MDO8107950.1"/>
    </source>
</evidence>
<dbReference type="EMBL" id="JAUQYP010000001">
    <property type="protein sequence ID" value="MDO8107950.1"/>
    <property type="molecule type" value="Genomic_DNA"/>
</dbReference>